<evidence type="ECO:0000256" key="12">
    <source>
        <dbReference type="ARBA" id="ARBA00047973"/>
    </source>
</evidence>
<accession>A0ABN2WN59</accession>
<organism evidence="14 15">
    <name type="scientific">Brevibacterium salitolerans</name>
    <dbReference type="NCBI Taxonomy" id="1403566"/>
    <lineage>
        <taxon>Bacteria</taxon>
        <taxon>Bacillati</taxon>
        <taxon>Actinomycetota</taxon>
        <taxon>Actinomycetes</taxon>
        <taxon>Micrococcales</taxon>
        <taxon>Brevibacteriaceae</taxon>
        <taxon>Brevibacterium</taxon>
    </lineage>
</organism>
<reference evidence="14 15" key="1">
    <citation type="journal article" date="2019" name="Int. J. Syst. Evol. Microbiol.">
        <title>The Global Catalogue of Microorganisms (GCM) 10K type strain sequencing project: providing services to taxonomists for standard genome sequencing and annotation.</title>
        <authorList>
            <consortium name="The Broad Institute Genomics Platform"/>
            <consortium name="The Broad Institute Genome Sequencing Center for Infectious Disease"/>
            <person name="Wu L."/>
            <person name="Ma J."/>
        </authorList>
    </citation>
    <scope>NUCLEOTIDE SEQUENCE [LARGE SCALE GENOMIC DNA]</scope>
    <source>
        <strain evidence="14 15">JCM 15900</strain>
    </source>
</reference>
<dbReference type="SUPFAM" id="SSF48179">
    <property type="entry name" value="6-phosphogluconate dehydrogenase C-terminal domain-like"/>
    <property type="match status" value="1"/>
</dbReference>
<evidence type="ECO:0000256" key="3">
    <source>
        <dbReference type="ARBA" id="ARBA00008621"/>
    </source>
</evidence>
<dbReference type="Pfam" id="PF03446">
    <property type="entry name" value="NAD_binding_2"/>
    <property type="match status" value="1"/>
</dbReference>
<dbReference type="SUPFAM" id="SSF51735">
    <property type="entry name" value="NAD(P)-binding Rossmann-fold domains"/>
    <property type="match status" value="1"/>
</dbReference>
<evidence type="ECO:0000256" key="9">
    <source>
        <dbReference type="ARBA" id="ARBA00029596"/>
    </source>
</evidence>
<comment type="cofactor">
    <cofactor evidence="2">
        <name>a divalent metal cation</name>
        <dbReference type="ChEBI" id="CHEBI:60240"/>
    </cofactor>
</comment>
<evidence type="ECO:0000256" key="2">
    <source>
        <dbReference type="ARBA" id="ARBA00001968"/>
    </source>
</evidence>
<gene>
    <name evidence="14" type="ORF">GCM10009823_13470</name>
</gene>
<dbReference type="InterPro" id="IPR008927">
    <property type="entry name" value="6-PGluconate_DH-like_C_sf"/>
</dbReference>
<evidence type="ECO:0000259" key="13">
    <source>
        <dbReference type="Pfam" id="PF03446"/>
    </source>
</evidence>
<comment type="caution">
    <text evidence="14">The sequence shown here is derived from an EMBL/GenBank/DDBJ whole genome shotgun (WGS) entry which is preliminary data.</text>
</comment>
<dbReference type="InterPro" id="IPR005493">
    <property type="entry name" value="RraA/RraA-like"/>
</dbReference>
<proteinExistence type="inferred from homology"/>
<dbReference type="SUPFAM" id="SSF89562">
    <property type="entry name" value="RraA-like"/>
    <property type="match status" value="1"/>
</dbReference>
<comment type="similarity">
    <text evidence="3">Belongs to the class II aldolase/RraA-like family.</text>
</comment>
<dbReference type="Pfam" id="PF03737">
    <property type="entry name" value="RraA-like"/>
    <property type="match status" value="1"/>
</dbReference>
<comment type="catalytic activity">
    <reaction evidence="1">
        <text>4-hydroxy-4-methyl-2-oxoglutarate = 2 pyruvate</text>
        <dbReference type="Rhea" id="RHEA:22748"/>
        <dbReference type="ChEBI" id="CHEBI:15361"/>
        <dbReference type="ChEBI" id="CHEBI:58276"/>
        <dbReference type="EC" id="4.1.3.17"/>
    </reaction>
</comment>
<comment type="catalytic activity">
    <reaction evidence="12">
        <text>oxaloacetate + H(+) = pyruvate + CO2</text>
        <dbReference type="Rhea" id="RHEA:15641"/>
        <dbReference type="ChEBI" id="CHEBI:15361"/>
        <dbReference type="ChEBI" id="CHEBI:15378"/>
        <dbReference type="ChEBI" id="CHEBI:16452"/>
        <dbReference type="ChEBI" id="CHEBI:16526"/>
        <dbReference type="EC" id="4.1.1.112"/>
    </reaction>
</comment>
<sequence length="456" mass="47161">MKVAILGLGEAGSLYAEAYAQAGHTVSGYDPRDVEVALGVEKAETQAEAVRDADLVMGLTTARPALQAARDAAEHLRPGAVYLDLNAASPQLKEEIAEAIGAAGRVVDGAVIGSVRKYGAQVHVLLSGPHAAEAAELLGTIGAHAEPIGGEVGDASKRKLLRSVFMKGLGALITESMEAGEAVGQADWVRQQIAEAITDGEQALDRLWSGTSLHAARRGAELQASLDLLTAHRGEWPMTRGAQATHLRLARESASANQAADAAGDLSLADALRQIPTSALGDAGDRLGFVRAAVKPVWKSAPVAGRAFPVHTRPGDNLGIHEAIRQAAPGDVIVVDGGGHTERALIGELMAERSQRKGIAGMIIDGSVRDADELEALGFPVWAAGVSPAGPYKHGPYRLGEAISLGGAVCAPGDYVVADSDGVLVVPALRAESLVMGGRAVIQDERNRQEAIRAGA</sequence>
<dbReference type="Gene3D" id="3.40.50.720">
    <property type="entry name" value="NAD(P)-binding Rossmann-like Domain"/>
    <property type="match status" value="1"/>
</dbReference>
<dbReference type="InterPro" id="IPR006115">
    <property type="entry name" value="6PGDH_NADP-bd"/>
</dbReference>
<dbReference type="Gene3D" id="3.50.30.40">
    <property type="entry name" value="Ribonuclease E inhibitor RraA/RraA-like"/>
    <property type="match status" value="1"/>
</dbReference>
<comment type="function">
    <text evidence="8">Catalyzes the aldol cleavage of 4-hydroxy-4-methyl-2-oxoglutarate (HMG) into 2 molecules of pyruvate. Also contains a secondary oxaloacetate (OAA) decarboxylase activity due to the common pyruvate enolate transition state formed following C-C bond cleavage in the retro-aldol and decarboxylation reactions.</text>
</comment>
<dbReference type="Proteomes" id="UP001500984">
    <property type="component" value="Unassembled WGS sequence"/>
</dbReference>
<dbReference type="PANTHER" id="PTHR33254:SF4">
    <property type="entry name" value="4-HYDROXY-4-METHYL-2-OXOGLUTARATE ALDOLASE 3-RELATED"/>
    <property type="match status" value="1"/>
</dbReference>
<dbReference type="InterPro" id="IPR013328">
    <property type="entry name" value="6PGD_dom2"/>
</dbReference>
<dbReference type="InterPro" id="IPR036291">
    <property type="entry name" value="NAD(P)-bd_dom_sf"/>
</dbReference>
<name>A0ABN2WN59_9MICO</name>
<protein>
    <recommendedName>
        <fullName evidence="7">Putative 4-hydroxy-4-methyl-2-oxoglutarate aldolase</fullName>
        <ecNumber evidence="6">4.1.1.112</ecNumber>
        <ecNumber evidence="5">4.1.3.17</ecNumber>
    </recommendedName>
    <alternativeName>
        <fullName evidence="11">Oxaloacetate decarboxylase</fullName>
    </alternativeName>
    <alternativeName>
        <fullName evidence="9">Regulator of ribonuclease activity homolog</fullName>
    </alternativeName>
    <alternativeName>
        <fullName evidence="10">RraA-like protein</fullName>
    </alternativeName>
</protein>
<dbReference type="EC" id="4.1.3.17" evidence="5"/>
<evidence type="ECO:0000256" key="8">
    <source>
        <dbReference type="ARBA" id="ARBA00025046"/>
    </source>
</evidence>
<dbReference type="EMBL" id="BAAAPZ010000004">
    <property type="protein sequence ID" value="GAA2094450.1"/>
    <property type="molecule type" value="Genomic_DNA"/>
</dbReference>
<feature type="domain" description="6-phosphogluconate dehydrogenase NADP-binding" evidence="13">
    <location>
        <begin position="2"/>
        <end position="143"/>
    </location>
</feature>
<evidence type="ECO:0000256" key="10">
    <source>
        <dbReference type="ARBA" id="ARBA00030169"/>
    </source>
</evidence>
<comment type="subunit">
    <text evidence="4">Homotrimer.</text>
</comment>
<dbReference type="InterPro" id="IPR036704">
    <property type="entry name" value="RraA/RraA-like_sf"/>
</dbReference>
<evidence type="ECO:0000256" key="7">
    <source>
        <dbReference type="ARBA" id="ARBA00016549"/>
    </source>
</evidence>
<keyword evidence="15" id="KW-1185">Reference proteome</keyword>
<evidence type="ECO:0000256" key="1">
    <source>
        <dbReference type="ARBA" id="ARBA00001342"/>
    </source>
</evidence>
<evidence type="ECO:0000256" key="5">
    <source>
        <dbReference type="ARBA" id="ARBA00012213"/>
    </source>
</evidence>
<dbReference type="RefSeq" id="WP_344336471.1">
    <property type="nucleotide sequence ID" value="NZ_BAAAPZ010000004.1"/>
</dbReference>
<dbReference type="CDD" id="cd16841">
    <property type="entry name" value="RraA_family"/>
    <property type="match status" value="1"/>
</dbReference>
<evidence type="ECO:0000313" key="15">
    <source>
        <dbReference type="Proteomes" id="UP001500984"/>
    </source>
</evidence>
<evidence type="ECO:0000256" key="6">
    <source>
        <dbReference type="ARBA" id="ARBA00012947"/>
    </source>
</evidence>
<dbReference type="EC" id="4.1.1.112" evidence="6"/>
<dbReference type="Gene3D" id="1.10.1040.10">
    <property type="entry name" value="N-(1-d-carboxylethyl)-l-norvaline Dehydrogenase, domain 2"/>
    <property type="match status" value="1"/>
</dbReference>
<evidence type="ECO:0000313" key="14">
    <source>
        <dbReference type="EMBL" id="GAA2094450.1"/>
    </source>
</evidence>
<evidence type="ECO:0000256" key="4">
    <source>
        <dbReference type="ARBA" id="ARBA00011233"/>
    </source>
</evidence>
<evidence type="ECO:0000256" key="11">
    <source>
        <dbReference type="ARBA" id="ARBA00032305"/>
    </source>
</evidence>
<dbReference type="PANTHER" id="PTHR33254">
    <property type="entry name" value="4-HYDROXY-4-METHYL-2-OXOGLUTARATE ALDOLASE 3-RELATED"/>
    <property type="match status" value="1"/>
</dbReference>